<feature type="transmembrane region" description="Helical" evidence="1">
    <location>
        <begin position="69"/>
        <end position="89"/>
    </location>
</feature>
<gene>
    <name evidence="2" type="ordered locus">Snas_1968</name>
</gene>
<dbReference type="AlphaFoldDB" id="D3PZJ0"/>
<evidence type="ECO:0000313" key="2">
    <source>
        <dbReference type="EMBL" id="ADD41664.1"/>
    </source>
</evidence>
<dbReference type="STRING" id="446470.Snas_1968"/>
<keyword evidence="1" id="KW-0472">Membrane</keyword>
<sequence length="118" mass="12323">MCPDIVDEVSNSYGAARVRAVDMRSKHEYARQRFLAGIVTGLVGQMILAFLLGLLLLSDSGLGVRIDGALISSLIATPGALSAGFAIMLKDDARAFGGGIVAGAVGATLLWLVLSWIF</sequence>
<dbReference type="EMBL" id="CP001778">
    <property type="protein sequence ID" value="ADD41664.1"/>
    <property type="molecule type" value="Genomic_DNA"/>
</dbReference>
<feature type="transmembrane region" description="Helical" evidence="1">
    <location>
        <begin position="34"/>
        <end position="57"/>
    </location>
</feature>
<proteinExistence type="predicted"/>
<accession>D3PZJ0</accession>
<reference evidence="2 3" key="1">
    <citation type="journal article" date="2009" name="Stand. Genomic Sci.">
        <title>Complete genome sequence of Stackebrandtia nassauensis type strain (LLR-40K-21).</title>
        <authorList>
            <person name="Munk C."/>
            <person name="Lapidus A."/>
            <person name="Copeland A."/>
            <person name="Jando M."/>
            <person name="Mayilraj S."/>
            <person name="Glavina Del Rio T."/>
            <person name="Nolan M."/>
            <person name="Chen F."/>
            <person name="Lucas S."/>
            <person name="Tice H."/>
            <person name="Cheng J.F."/>
            <person name="Han C."/>
            <person name="Detter J.C."/>
            <person name="Bruce D."/>
            <person name="Goodwin L."/>
            <person name="Chain P."/>
            <person name="Pitluck S."/>
            <person name="Goker M."/>
            <person name="Ovchinikova G."/>
            <person name="Pati A."/>
            <person name="Ivanova N."/>
            <person name="Mavromatis K."/>
            <person name="Chen A."/>
            <person name="Palaniappan K."/>
            <person name="Land M."/>
            <person name="Hauser L."/>
            <person name="Chang Y.J."/>
            <person name="Jeffries C.D."/>
            <person name="Bristow J."/>
            <person name="Eisen J.A."/>
            <person name="Markowitz V."/>
            <person name="Hugenholtz P."/>
            <person name="Kyrpides N.C."/>
            <person name="Klenk H.P."/>
        </authorList>
    </citation>
    <scope>NUCLEOTIDE SEQUENCE [LARGE SCALE GENOMIC DNA]</scope>
    <source>
        <strain evidence="3">DSM 44728 / CIP 108903 / NRRL B-16338 / NBRC 102104 / LLR-40K-21</strain>
    </source>
</reference>
<organism evidence="2 3">
    <name type="scientific">Stackebrandtia nassauensis (strain DSM 44728 / CIP 108903 / NRRL B-16338 / NBRC 102104 / LLR-40K-21)</name>
    <dbReference type="NCBI Taxonomy" id="446470"/>
    <lineage>
        <taxon>Bacteria</taxon>
        <taxon>Bacillati</taxon>
        <taxon>Actinomycetota</taxon>
        <taxon>Actinomycetes</taxon>
        <taxon>Glycomycetales</taxon>
        <taxon>Glycomycetaceae</taxon>
        <taxon>Stackebrandtia</taxon>
    </lineage>
</organism>
<name>D3PZJ0_STANL</name>
<keyword evidence="1" id="KW-1133">Transmembrane helix</keyword>
<keyword evidence="1" id="KW-0812">Transmembrane</keyword>
<evidence type="ECO:0000313" key="3">
    <source>
        <dbReference type="Proteomes" id="UP000000844"/>
    </source>
</evidence>
<keyword evidence="3" id="KW-1185">Reference proteome</keyword>
<dbReference type="KEGG" id="sna:Snas_1968"/>
<evidence type="ECO:0000256" key="1">
    <source>
        <dbReference type="SAM" id="Phobius"/>
    </source>
</evidence>
<dbReference type="Proteomes" id="UP000000844">
    <property type="component" value="Chromosome"/>
</dbReference>
<dbReference type="HOGENOM" id="CLU_2071694_0_0_11"/>
<protein>
    <submittedName>
        <fullName evidence="2">Uncharacterized protein</fullName>
    </submittedName>
</protein>
<feature type="transmembrane region" description="Helical" evidence="1">
    <location>
        <begin position="96"/>
        <end position="117"/>
    </location>
</feature>